<organism evidence="1 2">
    <name type="scientific">Nostocoides veronense</name>
    <dbReference type="NCBI Taxonomy" id="330836"/>
    <lineage>
        <taxon>Bacteria</taxon>
        <taxon>Bacillati</taxon>
        <taxon>Actinomycetota</taxon>
        <taxon>Actinomycetes</taxon>
        <taxon>Micrococcales</taxon>
        <taxon>Intrasporangiaceae</taxon>
        <taxon>Nostocoides</taxon>
    </lineage>
</organism>
<name>A0ABN2L951_9MICO</name>
<evidence type="ECO:0000313" key="1">
    <source>
        <dbReference type="EMBL" id="GAA1780066.1"/>
    </source>
</evidence>
<proteinExistence type="predicted"/>
<dbReference type="Proteomes" id="UP001499938">
    <property type="component" value="Unassembled WGS sequence"/>
</dbReference>
<comment type="caution">
    <text evidence="1">The sequence shown here is derived from an EMBL/GenBank/DDBJ whole genome shotgun (WGS) entry which is preliminary data.</text>
</comment>
<reference evidence="1 2" key="1">
    <citation type="journal article" date="2019" name="Int. J. Syst. Evol. Microbiol.">
        <title>The Global Catalogue of Microorganisms (GCM) 10K type strain sequencing project: providing services to taxonomists for standard genome sequencing and annotation.</title>
        <authorList>
            <consortium name="The Broad Institute Genomics Platform"/>
            <consortium name="The Broad Institute Genome Sequencing Center for Infectious Disease"/>
            <person name="Wu L."/>
            <person name="Ma J."/>
        </authorList>
    </citation>
    <scope>NUCLEOTIDE SEQUENCE [LARGE SCALE GENOMIC DNA]</scope>
    <source>
        <strain evidence="1 2">JCM 15592</strain>
    </source>
</reference>
<protein>
    <submittedName>
        <fullName evidence="1">Uncharacterized protein</fullName>
    </submittedName>
</protein>
<accession>A0ABN2L951</accession>
<keyword evidence="2" id="KW-1185">Reference proteome</keyword>
<dbReference type="EMBL" id="BAAAPO010000004">
    <property type="protein sequence ID" value="GAA1780066.1"/>
    <property type="molecule type" value="Genomic_DNA"/>
</dbReference>
<evidence type="ECO:0000313" key="2">
    <source>
        <dbReference type="Proteomes" id="UP001499938"/>
    </source>
</evidence>
<sequence>MLTYLFSGLALMTSLASLWVSVLTYRMAGPKVALDSHNFTLLGSELWLKVKIVNAGKGEIDIDGATCDLLGSTVTALPHRMKSASSHSVEFHAPADRSLGRAGLVTVNIGLGNGRTLTAQVRMTGMEQAELRRYLSNLQGSAPRSLQSATWLPPSQEEL</sequence>
<gene>
    <name evidence="1" type="ORF">GCM10009811_01720</name>
</gene>